<feature type="domain" description="RNase H type-1" evidence="8">
    <location>
        <begin position="83"/>
        <end position="226"/>
    </location>
</feature>
<accession>A0A8H5CR55</accession>
<keyword evidence="10" id="KW-1185">Reference proteome</keyword>
<sequence length="271" mass="30119">MLRAKQLLNTLPQKWGPQCELAEDCETSLESLESTWNDGWEPFDRTVTTDGDLSDVFRIFTNKESKNLHTIYIPSHVTTLDSADQTITIAMDGSCTKNREDDARAGAGIFIDQGHTLNRSIKLPLYILQSNQTGELVAVKVAAETTPPQLQLNIEMDSKYVLNLLTRDMRQHEDEGYTTTVNRALVQSTIASFCARTTLTCLKWVKGHAGNIRNEGADDMAQSVLDKSRPSYINTNPPPALQVHGAKLKAMTQALANQVILQQKVKEGNMD</sequence>
<dbReference type="GO" id="GO:0046872">
    <property type="term" value="F:metal ion binding"/>
    <property type="evidence" value="ECO:0007669"/>
    <property type="project" value="UniProtKB-KW"/>
</dbReference>
<dbReference type="PANTHER" id="PTHR10642">
    <property type="entry name" value="RIBONUCLEASE H1"/>
    <property type="match status" value="1"/>
</dbReference>
<evidence type="ECO:0000256" key="6">
    <source>
        <dbReference type="ARBA" id="ARBA00022759"/>
    </source>
</evidence>
<evidence type="ECO:0000256" key="2">
    <source>
        <dbReference type="ARBA" id="ARBA00005300"/>
    </source>
</evidence>
<dbReference type="OrthoDB" id="2976650at2759"/>
<evidence type="ECO:0000256" key="7">
    <source>
        <dbReference type="ARBA" id="ARBA00022801"/>
    </source>
</evidence>
<dbReference type="SUPFAM" id="SSF53098">
    <property type="entry name" value="Ribonuclease H-like"/>
    <property type="match status" value="1"/>
</dbReference>
<dbReference type="GO" id="GO:0003676">
    <property type="term" value="F:nucleic acid binding"/>
    <property type="evidence" value="ECO:0007669"/>
    <property type="project" value="InterPro"/>
</dbReference>
<name>A0A8H5CR55_9AGAR</name>
<reference evidence="9 10" key="1">
    <citation type="journal article" date="2020" name="ISME J.">
        <title>Uncovering the hidden diversity of litter-decomposition mechanisms in mushroom-forming fungi.</title>
        <authorList>
            <person name="Floudas D."/>
            <person name="Bentzer J."/>
            <person name="Ahren D."/>
            <person name="Johansson T."/>
            <person name="Persson P."/>
            <person name="Tunlid A."/>
        </authorList>
    </citation>
    <scope>NUCLEOTIDE SEQUENCE [LARGE SCALE GENOMIC DNA]</scope>
    <source>
        <strain evidence="9 10">CBS 291.85</strain>
    </source>
</reference>
<gene>
    <name evidence="9" type="ORF">D9758_012008</name>
</gene>
<dbReference type="AlphaFoldDB" id="A0A8H5CR55"/>
<evidence type="ECO:0000256" key="4">
    <source>
        <dbReference type="ARBA" id="ARBA00022722"/>
    </source>
</evidence>
<evidence type="ECO:0000259" key="8">
    <source>
        <dbReference type="PROSITE" id="PS50879"/>
    </source>
</evidence>
<dbReference type="InterPro" id="IPR036397">
    <property type="entry name" value="RNaseH_sf"/>
</dbReference>
<keyword evidence="7" id="KW-0378">Hydrolase</keyword>
<keyword evidence="6" id="KW-0255">Endonuclease</keyword>
<dbReference type="InterPro" id="IPR002156">
    <property type="entry name" value="RNaseH_domain"/>
</dbReference>
<evidence type="ECO:0000313" key="10">
    <source>
        <dbReference type="Proteomes" id="UP000559256"/>
    </source>
</evidence>
<dbReference type="EMBL" id="JAACJM010000111">
    <property type="protein sequence ID" value="KAF5345556.1"/>
    <property type="molecule type" value="Genomic_DNA"/>
</dbReference>
<dbReference type="Gene3D" id="3.30.420.10">
    <property type="entry name" value="Ribonuclease H-like superfamily/Ribonuclease H"/>
    <property type="match status" value="1"/>
</dbReference>
<dbReference type="GO" id="GO:0043137">
    <property type="term" value="P:DNA replication, removal of RNA primer"/>
    <property type="evidence" value="ECO:0007669"/>
    <property type="project" value="TreeGrafter"/>
</dbReference>
<evidence type="ECO:0000256" key="1">
    <source>
        <dbReference type="ARBA" id="ARBA00000077"/>
    </source>
</evidence>
<dbReference type="Proteomes" id="UP000559256">
    <property type="component" value="Unassembled WGS sequence"/>
</dbReference>
<dbReference type="PANTHER" id="PTHR10642:SF26">
    <property type="entry name" value="RIBONUCLEASE H1"/>
    <property type="match status" value="1"/>
</dbReference>
<comment type="caution">
    <text evidence="9">The sequence shown here is derived from an EMBL/GenBank/DDBJ whole genome shotgun (WGS) entry which is preliminary data.</text>
</comment>
<keyword evidence="4" id="KW-0540">Nuclease</keyword>
<evidence type="ECO:0000256" key="5">
    <source>
        <dbReference type="ARBA" id="ARBA00022723"/>
    </source>
</evidence>
<comment type="catalytic activity">
    <reaction evidence="1">
        <text>Endonucleolytic cleavage to 5'-phosphomonoester.</text>
        <dbReference type="EC" id="3.1.26.4"/>
    </reaction>
</comment>
<dbReference type="GO" id="GO:0004523">
    <property type="term" value="F:RNA-DNA hybrid ribonuclease activity"/>
    <property type="evidence" value="ECO:0007669"/>
    <property type="project" value="UniProtKB-EC"/>
</dbReference>
<dbReference type="EC" id="3.1.26.4" evidence="3"/>
<protein>
    <recommendedName>
        <fullName evidence="3">ribonuclease H</fullName>
        <ecNumber evidence="3">3.1.26.4</ecNumber>
    </recommendedName>
</protein>
<dbReference type="InterPro" id="IPR050092">
    <property type="entry name" value="RNase_H"/>
</dbReference>
<organism evidence="9 10">
    <name type="scientific">Tetrapyrgos nigripes</name>
    <dbReference type="NCBI Taxonomy" id="182062"/>
    <lineage>
        <taxon>Eukaryota</taxon>
        <taxon>Fungi</taxon>
        <taxon>Dikarya</taxon>
        <taxon>Basidiomycota</taxon>
        <taxon>Agaricomycotina</taxon>
        <taxon>Agaricomycetes</taxon>
        <taxon>Agaricomycetidae</taxon>
        <taxon>Agaricales</taxon>
        <taxon>Marasmiineae</taxon>
        <taxon>Marasmiaceae</taxon>
        <taxon>Tetrapyrgos</taxon>
    </lineage>
</organism>
<comment type="similarity">
    <text evidence="2">Belongs to the RNase H family.</text>
</comment>
<dbReference type="Pfam" id="PF00075">
    <property type="entry name" value="RNase_H"/>
    <property type="match status" value="1"/>
</dbReference>
<proteinExistence type="inferred from homology"/>
<evidence type="ECO:0000313" key="9">
    <source>
        <dbReference type="EMBL" id="KAF5345556.1"/>
    </source>
</evidence>
<keyword evidence="5" id="KW-0479">Metal-binding</keyword>
<dbReference type="InterPro" id="IPR012337">
    <property type="entry name" value="RNaseH-like_sf"/>
</dbReference>
<dbReference type="PROSITE" id="PS50879">
    <property type="entry name" value="RNASE_H_1"/>
    <property type="match status" value="1"/>
</dbReference>
<evidence type="ECO:0000256" key="3">
    <source>
        <dbReference type="ARBA" id="ARBA00012180"/>
    </source>
</evidence>